<dbReference type="Pfam" id="PF18926">
    <property type="entry name" value="DUF5676"/>
    <property type="match status" value="1"/>
</dbReference>
<feature type="transmembrane region" description="Helical" evidence="1">
    <location>
        <begin position="7"/>
        <end position="30"/>
    </location>
</feature>
<reference evidence="2 3" key="1">
    <citation type="journal article" date="2016" name="Nat. Commun.">
        <title>Thousands of microbial genomes shed light on interconnected biogeochemical processes in an aquifer system.</title>
        <authorList>
            <person name="Anantharaman K."/>
            <person name="Brown C.T."/>
            <person name="Hug L.A."/>
            <person name="Sharon I."/>
            <person name="Castelle C.J."/>
            <person name="Probst A.J."/>
            <person name="Thomas B.C."/>
            <person name="Singh A."/>
            <person name="Wilkins M.J."/>
            <person name="Karaoz U."/>
            <person name="Brodie E.L."/>
            <person name="Williams K.H."/>
            <person name="Hubbard S.S."/>
            <person name="Banfield J.F."/>
        </authorList>
    </citation>
    <scope>NUCLEOTIDE SEQUENCE [LARGE SCALE GENOMIC DNA]</scope>
</reference>
<proteinExistence type="predicted"/>
<dbReference type="EMBL" id="MHKK01000029">
    <property type="protein sequence ID" value="OGY89615.1"/>
    <property type="molecule type" value="Genomic_DNA"/>
</dbReference>
<dbReference type="AlphaFoldDB" id="A0A1G2BKJ7"/>
<keyword evidence="1" id="KW-0472">Membrane</keyword>
<protein>
    <submittedName>
        <fullName evidence="2">Uncharacterized protein</fullName>
    </submittedName>
</protein>
<evidence type="ECO:0000313" key="2">
    <source>
        <dbReference type="EMBL" id="OGY89615.1"/>
    </source>
</evidence>
<name>A0A1G2BKJ7_9BACT</name>
<dbReference type="InterPro" id="IPR044020">
    <property type="entry name" value="DUF5676"/>
</dbReference>
<keyword evidence="1" id="KW-1133">Transmembrane helix</keyword>
<evidence type="ECO:0000256" key="1">
    <source>
        <dbReference type="SAM" id="Phobius"/>
    </source>
</evidence>
<comment type="caution">
    <text evidence="2">The sequence shown here is derived from an EMBL/GenBank/DDBJ whole genome shotgun (WGS) entry which is preliminary data.</text>
</comment>
<gene>
    <name evidence="2" type="ORF">A2677_00960</name>
</gene>
<organism evidence="2 3">
    <name type="scientific">Candidatus Komeilibacteria bacterium RIFCSPHIGHO2_01_FULL_52_14</name>
    <dbReference type="NCBI Taxonomy" id="1798549"/>
    <lineage>
        <taxon>Bacteria</taxon>
        <taxon>Candidatus Komeiliibacteriota</taxon>
    </lineage>
</organism>
<keyword evidence="1" id="KW-0812">Transmembrane</keyword>
<feature type="transmembrane region" description="Helical" evidence="1">
    <location>
        <begin position="58"/>
        <end position="86"/>
    </location>
</feature>
<accession>A0A1G2BKJ7</accession>
<evidence type="ECO:0000313" key="3">
    <source>
        <dbReference type="Proteomes" id="UP000177817"/>
    </source>
</evidence>
<dbReference type="Proteomes" id="UP000177817">
    <property type="component" value="Unassembled WGS sequence"/>
</dbReference>
<sequence>MEINKSAFAGAAAVTTGAAYLACAVVVSIAPKTALIMLGWLTHILNVDKFAGDVRMTAAGVAIGLVEAVVYAYIVGWIFAWMYTVFSKGKQQRL</sequence>